<dbReference type="STRING" id="1280950.HJO_05595"/>
<dbReference type="Pfam" id="PF17939">
    <property type="entry name" value="TetR_C_30"/>
    <property type="match status" value="1"/>
</dbReference>
<evidence type="ECO:0000256" key="2">
    <source>
        <dbReference type="PROSITE-ProRule" id="PRU00335"/>
    </source>
</evidence>
<dbReference type="InterPro" id="IPR050109">
    <property type="entry name" value="HTH-type_TetR-like_transc_reg"/>
</dbReference>
<dbReference type="eggNOG" id="COG1309">
    <property type="taxonomic scope" value="Bacteria"/>
</dbReference>
<evidence type="ECO:0000313" key="4">
    <source>
        <dbReference type="EMBL" id="KCZ93304.1"/>
    </source>
</evidence>
<dbReference type="OrthoDB" id="2356263at2"/>
<dbReference type="PROSITE" id="PS50977">
    <property type="entry name" value="HTH_TETR_2"/>
    <property type="match status" value="1"/>
</dbReference>
<dbReference type="InterPro" id="IPR036271">
    <property type="entry name" value="Tet_transcr_reg_TetR-rel_C_sf"/>
</dbReference>
<evidence type="ECO:0000256" key="1">
    <source>
        <dbReference type="ARBA" id="ARBA00023125"/>
    </source>
</evidence>
<dbReference type="Pfam" id="PF00440">
    <property type="entry name" value="TetR_N"/>
    <property type="match status" value="1"/>
</dbReference>
<dbReference type="PATRIC" id="fig|1280950.3.peg.1127"/>
<dbReference type="InterPro" id="IPR001647">
    <property type="entry name" value="HTH_TetR"/>
</dbReference>
<comment type="caution">
    <text evidence="4">The sequence shown here is derived from an EMBL/GenBank/DDBJ whole genome shotgun (WGS) entry which is preliminary data.</text>
</comment>
<dbReference type="GO" id="GO:0003700">
    <property type="term" value="F:DNA-binding transcription factor activity"/>
    <property type="evidence" value="ECO:0007669"/>
    <property type="project" value="TreeGrafter"/>
</dbReference>
<evidence type="ECO:0000259" key="3">
    <source>
        <dbReference type="PROSITE" id="PS50977"/>
    </source>
</evidence>
<dbReference type="AlphaFoldDB" id="A0A059FRK5"/>
<dbReference type="InterPro" id="IPR041586">
    <property type="entry name" value="PsrA_TetR_C"/>
</dbReference>
<dbReference type="InterPro" id="IPR009057">
    <property type="entry name" value="Homeodomain-like_sf"/>
</dbReference>
<dbReference type="GO" id="GO:0000976">
    <property type="term" value="F:transcription cis-regulatory region binding"/>
    <property type="evidence" value="ECO:0007669"/>
    <property type="project" value="TreeGrafter"/>
</dbReference>
<dbReference type="PRINTS" id="PR00455">
    <property type="entry name" value="HTHTETR"/>
</dbReference>
<dbReference type="SUPFAM" id="SSF48498">
    <property type="entry name" value="Tetracyclin repressor-like, C-terminal domain"/>
    <property type="match status" value="1"/>
</dbReference>
<evidence type="ECO:0000313" key="5">
    <source>
        <dbReference type="Proteomes" id="UP000025171"/>
    </source>
</evidence>
<dbReference type="Proteomes" id="UP000025171">
    <property type="component" value="Unassembled WGS sequence"/>
</dbReference>
<keyword evidence="1 2" id="KW-0238">DNA-binding</keyword>
<keyword evidence="5" id="KW-1185">Reference proteome</keyword>
<accession>A0A059FRK5</accession>
<feature type="DNA-binding region" description="H-T-H motif" evidence="2">
    <location>
        <begin position="31"/>
        <end position="50"/>
    </location>
</feature>
<dbReference type="Gene3D" id="1.10.357.10">
    <property type="entry name" value="Tetracycline Repressor, domain 2"/>
    <property type="match status" value="1"/>
</dbReference>
<dbReference type="PANTHER" id="PTHR30055">
    <property type="entry name" value="HTH-TYPE TRANSCRIPTIONAL REGULATOR RUTR"/>
    <property type="match status" value="1"/>
</dbReference>
<gene>
    <name evidence="4" type="ORF">HJO_05595</name>
</gene>
<sequence>MADGVTVGGRRTAILDAAEKLFSEHGFDGVTLRAIAKEAGVDVALANYYFGRKTAVFEETFMRRAEILNAWRLEALKQATDAAAPGPASIYEIIDAYLRPLMTGDHLTDPRWRHYYALVAYVNNSTEWGGKLMSQYFNPAIDKFIDALRAVRPDASEHAIYWGYHCLSGALTLAFAQTGRLDELSGGKVRSTDLEGGYPELVDFITAGFERILAPRAKK</sequence>
<dbReference type="PANTHER" id="PTHR30055:SF219">
    <property type="entry name" value="TRANSCRIPTIONAL REGULATORY PROTEIN"/>
    <property type="match status" value="1"/>
</dbReference>
<feature type="domain" description="HTH tetR-type" evidence="3">
    <location>
        <begin position="8"/>
        <end position="68"/>
    </location>
</feature>
<dbReference type="SUPFAM" id="SSF46689">
    <property type="entry name" value="Homeodomain-like"/>
    <property type="match status" value="1"/>
</dbReference>
<proteinExistence type="predicted"/>
<name>A0A059FRK5_9PROT</name>
<dbReference type="EMBL" id="ARYK01000002">
    <property type="protein sequence ID" value="KCZ93304.1"/>
    <property type="molecule type" value="Genomic_DNA"/>
</dbReference>
<organism evidence="4 5">
    <name type="scientific">Hyphomonas johnsonii MHS-2</name>
    <dbReference type="NCBI Taxonomy" id="1280950"/>
    <lineage>
        <taxon>Bacteria</taxon>
        <taxon>Pseudomonadati</taxon>
        <taxon>Pseudomonadota</taxon>
        <taxon>Alphaproteobacteria</taxon>
        <taxon>Hyphomonadales</taxon>
        <taxon>Hyphomonadaceae</taxon>
        <taxon>Hyphomonas</taxon>
    </lineage>
</organism>
<dbReference type="RefSeq" id="WP_035614828.1">
    <property type="nucleotide sequence ID" value="NZ_ARYK01000002.1"/>
</dbReference>
<reference evidence="4 5" key="1">
    <citation type="journal article" date="2014" name="Antonie Van Leeuwenhoek">
        <title>Hyphomonas beringensis sp. nov. and Hyphomonas chukchiensis sp. nov., isolated from surface seawater of the Bering Sea and Chukchi Sea.</title>
        <authorList>
            <person name="Li C."/>
            <person name="Lai Q."/>
            <person name="Li G."/>
            <person name="Dong C."/>
            <person name="Wang J."/>
            <person name="Liao Y."/>
            <person name="Shao Z."/>
        </authorList>
    </citation>
    <scope>NUCLEOTIDE SEQUENCE [LARGE SCALE GENOMIC DNA]</scope>
    <source>
        <strain evidence="4 5">MHS-2</strain>
    </source>
</reference>
<protein>
    <submittedName>
        <fullName evidence="4">TetR family transcriptional regulator</fullName>
    </submittedName>
</protein>